<name>A0A1G2CDF2_9BACT</name>
<evidence type="ECO:0000313" key="3">
    <source>
        <dbReference type="Proteomes" id="UP000178880"/>
    </source>
</evidence>
<dbReference type="AlphaFoldDB" id="A0A1G2CDF2"/>
<proteinExistence type="predicted"/>
<accession>A0A1G2CDF2</accession>
<evidence type="ECO:0000256" key="1">
    <source>
        <dbReference type="SAM" id="Phobius"/>
    </source>
</evidence>
<dbReference type="EMBL" id="MHLA01000015">
    <property type="protein sequence ID" value="OGY99432.1"/>
    <property type="molecule type" value="Genomic_DNA"/>
</dbReference>
<sequence>MGRNRNKKSHIILTVPDFLRGFWFVVLVPILIGTGISLYTHSWRFILYGLLVDLLICIVGTIIAVKNTDMSFL</sequence>
<evidence type="ECO:0000313" key="2">
    <source>
        <dbReference type="EMBL" id="OGY99432.1"/>
    </source>
</evidence>
<protein>
    <submittedName>
        <fullName evidence="2">Uncharacterized protein</fullName>
    </submittedName>
</protein>
<organism evidence="2 3">
    <name type="scientific">Candidatus Liptonbacteria bacterium RIFCSPLOWO2_01_FULL_52_25</name>
    <dbReference type="NCBI Taxonomy" id="1798650"/>
    <lineage>
        <taxon>Bacteria</taxon>
        <taxon>Candidatus Liptoniibacteriota</taxon>
    </lineage>
</organism>
<feature type="transmembrane region" description="Helical" evidence="1">
    <location>
        <begin position="45"/>
        <end position="65"/>
    </location>
</feature>
<dbReference type="Proteomes" id="UP000178880">
    <property type="component" value="Unassembled WGS sequence"/>
</dbReference>
<reference evidence="2 3" key="1">
    <citation type="journal article" date="2016" name="Nat. Commun.">
        <title>Thousands of microbial genomes shed light on interconnected biogeochemical processes in an aquifer system.</title>
        <authorList>
            <person name="Anantharaman K."/>
            <person name="Brown C.T."/>
            <person name="Hug L.A."/>
            <person name="Sharon I."/>
            <person name="Castelle C.J."/>
            <person name="Probst A.J."/>
            <person name="Thomas B.C."/>
            <person name="Singh A."/>
            <person name="Wilkins M.J."/>
            <person name="Karaoz U."/>
            <person name="Brodie E.L."/>
            <person name="Williams K.H."/>
            <person name="Hubbard S.S."/>
            <person name="Banfield J.F."/>
        </authorList>
    </citation>
    <scope>NUCLEOTIDE SEQUENCE [LARGE SCALE GENOMIC DNA]</scope>
</reference>
<comment type="caution">
    <text evidence="2">The sequence shown here is derived from an EMBL/GenBank/DDBJ whole genome shotgun (WGS) entry which is preliminary data.</text>
</comment>
<gene>
    <name evidence="2" type="ORF">A2945_01080</name>
</gene>
<feature type="transmembrane region" description="Helical" evidence="1">
    <location>
        <begin position="21"/>
        <end position="39"/>
    </location>
</feature>
<keyword evidence="1" id="KW-0472">Membrane</keyword>
<keyword evidence="1" id="KW-0812">Transmembrane</keyword>
<keyword evidence="1" id="KW-1133">Transmembrane helix</keyword>